<keyword evidence="2" id="KW-1133">Transmembrane helix</keyword>
<evidence type="ECO:0000256" key="1">
    <source>
        <dbReference type="SAM" id="MobiDB-lite"/>
    </source>
</evidence>
<dbReference type="EMBL" id="ML769441">
    <property type="protein sequence ID" value="KAE9401832.1"/>
    <property type="molecule type" value="Genomic_DNA"/>
</dbReference>
<keyword evidence="4" id="KW-1185">Reference proteome</keyword>
<evidence type="ECO:0000313" key="3">
    <source>
        <dbReference type="EMBL" id="KAE9401832.1"/>
    </source>
</evidence>
<evidence type="ECO:0000256" key="2">
    <source>
        <dbReference type="SAM" id="Phobius"/>
    </source>
</evidence>
<organism evidence="3 4">
    <name type="scientific">Gymnopus androsaceus JB14</name>
    <dbReference type="NCBI Taxonomy" id="1447944"/>
    <lineage>
        <taxon>Eukaryota</taxon>
        <taxon>Fungi</taxon>
        <taxon>Dikarya</taxon>
        <taxon>Basidiomycota</taxon>
        <taxon>Agaricomycotina</taxon>
        <taxon>Agaricomycetes</taxon>
        <taxon>Agaricomycetidae</taxon>
        <taxon>Agaricales</taxon>
        <taxon>Marasmiineae</taxon>
        <taxon>Omphalotaceae</taxon>
        <taxon>Gymnopus</taxon>
    </lineage>
</organism>
<keyword evidence="2" id="KW-0812">Transmembrane</keyword>
<dbReference type="CDD" id="cd12087">
    <property type="entry name" value="TM_EGFR-like"/>
    <property type="match status" value="1"/>
</dbReference>
<feature type="region of interest" description="Disordered" evidence="1">
    <location>
        <begin position="220"/>
        <end position="260"/>
    </location>
</feature>
<protein>
    <submittedName>
        <fullName evidence="3">Uncharacterized protein</fullName>
    </submittedName>
</protein>
<keyword evidence="2" id="KW-0472">Membrane</keyword>
<dbReference type="Gene3D" id="2.60.120.260">
    <property type="entry name" value="Galactose-binding domain-like"/>
    <property type="match status" value="1"/>
</dbReference>
<dbReference type="Proteomes" id="UP000799118">
    <property type="component" value="Unassembled WGS sequence"/>
</dbReference>
<name>A0A6A4HRS9_9AGAR</name>
<feature type="compositionally biased region" description="Polar residues" evidence="1">
    <location>
        <begin position="238"/>
        <end position="251"/>
    </location>
</feature>
<evidence type="ECO:0000313" key="4">
    <source>
        <dbReference type="Proteomes" id="UP000799118"/>
    </source>
</evidence>
<sequence>MATSATTTIDDAQSPAFTFVSAWNAITPSDPCALCALKLNSGDVNDGTWHDCSVNGSTASLTFNGTGVVLYGVTNAAQTSALTFILDGGSSVDLNLSAIPQSPTNVYHYPFFNASGLSSGTHTLSWTIESSIVNAVAVIDYAVVSFDDSSSNSPTAQSSLSSKTIVGAVVGSIIGGLLIAATIFLLLRRRRSQSKNFIPGIEAFRSVLYPREKGARILETSSVPSPQTLLPPPTQNPEESTSSQNPALESSNTTNTTNTQMEQRILSLERILRQADTTELLLDDTSPPPY</sequence>
<reference evidence="3" key="1">
    <citation type="journal article" date="2019" name="Environ. Microbiol.">
        <title>Fungal ecological strategies reflected in gene transcription - a case study of two litter decomposers.</title>
        <authorList>
            <person name="Barbi F."/>
            <person name="Kohler A."/>
            <person name="Barry K."/>
            <person name="Baskaran P."/>
            <person name="Daum C."/>
            <person name="Fauchery L."/>
            <person name="Ihrmark K."/>
            <person name="Kuo A."/>
            <person name="LaButti K."/>
            <person name="Lipzen A."/>
            <person name="Morin E."/>
            <person name="Grigoriev I.V."/>
            <person name="Henrissat B."/>
            <person name="Lindahl B."/>
            <person name="Martin F."/>
        </authorList>
    </citation>
    <scope>NUCLEOTIDE SEQUENCE</scope>
    <source>
        <strain evidence="3">JB14</strain>
    </source>
</reference>
<proteinExistence type="predicted"/>
<accession>A0A6A4HRS9</accession>
<feature type="transmembrane region" description="Helical" evidence="2">
    <location>
        <begin position="165"/>
        <end position="187"/>
    </location>
</feature>
<dbReference type="OrthoDB" id="3063542at2759"/>
<gene>
    <name evidence="3" type="ORF">BT96DRAFT_918584</name>
</gene>
<dbReference type="AlphaFoldDB" id="A0A6A4HRS9"/>